<dbReference type="Proteomes" id="UP000011116">
    <property type="component" value="Chromosome 1H"/>
</dbReference>
<organism evidence="2 3">
    <name type="scientific">Hordeum vulgare subsp. vulgare</name>
    <name type="common">Domesticated barley</name>
    <dbReference type="NCBI Taxonomy" id="112509"/>
    <lineage>
        <taxon>Eukaryota</taxon>
        <taxon>Viridiplantae</taxon>
        <taxon>Streptophyta</taxon>
        <taxon>Embryophyta</taxon>
        <taxon>Tracheophyta</taxon>
        <taxon>Spermatophyta</taxon>
        <taxon>Magnoliopsida</taxon>
        <taxon>Liliopsida</taxon>
        <taxon>Poales</taxon>
        <taxon>Poaceae</taxon>
        <taxon>BOP clade</taxon>
        <taxon>Pooideae</taxon>
        <taxon>Triticodae</taxon>
        <taxon>Triticeae</taxon>
        <taxon>Hordeinae</taxon>
        <taxon>Hordeum</taxon>
    </lineage>
</organism>
<keyword evidence="1" id="KW-0472">Membrane</keyword>
<keyword evidence="1" id="KW-1133">Transmembrane helix</keyword>
<dbReference type="AlphaFoldDB" id="A0A8I6WH95"/>
<protein>
    <submittedName>
        <fullName evidence="2">Uncharacterized protein</fullName>
    </submittedName>
</protein>
<accession>A0A8I6WH95</accession>
<name>A0A8I6WH95_HORVV</name>
<feature type="transmembrane region" description="Helical" evidence="1">
    <location>
        <begin position="20"/>
        <end position="42"/>
    </location>
</feature>
<dbReference type="EnsemblPlants" id="HORVU.MOREX.r3.1HG0015420.1">
    <property type="protein sequence ID" value="HORVU.MOREX.r3.1HG0015420.1.CDS1"/>
    <property type="gene ID" value="HORVU.MOREX.r3.1HG0015420"/>
</dbReference>
<dbReference type="Gramene" id="HORVU.MOREX.r3.1HG0015420.1">
    <property type="protein sequence ID" value="HORVU.MOREX.r3.1HG0015420.1.CDS1"/>
    <property type="gene ID" value="HORVU.MOREX.r3.1HG0015420"/>
</dbReference>
<proteinExistence type="predicted"/>
<reference evidence="2" key="2">
    <citation type="submission" date="2020-10" db="EMBL/GenBank/DDBJ databases">
        <authorList>
            <person name="Scholz U."/>
            <person name="Mascher M."/>
            <person name="Fiebig A."/>
        </authorList>
    </citation>
    <scope>NUCLEOTIDE SEQUENCE [LARGE SCALE GENOMIC DNA]</scope>
    <source>
        <strain evidence="2">cv. Morex</strain>
    </source>
</reference>
<reference evidence="3" key="1">
    <citation type="journal article" date="2012" name="Nature">
        <title>A physical, genetic and functional sequence assembly of the barley genome.</title>
        <authorList>
            <consortium name="The International Barley Genome Sequencing Consortium"/>
            <person name="Mayer K.F."/>
            <person name="Waugh R."/>
            <person name="Brown J.W."/>
            <person name="Schulman A."/>
            <person name="Langridge P."/>
            <person name="Platzer M."/>
            <person name="Fincher G.B."/>
            <person name="Muehlbauer G.J."/>
            <person name="Sato K."/>
            <person name="Close T.J."/>
            <person name="Wise R.P."/>
            <person name="Stein N."/>
        </authorList>
    </citation>
    <scope>NUCLEOTIDE SEQUENCE [LARGE SCALE GENOMIC DNA]</scope>
    <source>
        <strain evidence="3">cv. Morex</strain>
    </source>
</reference>
<dbReference type="Gramene" id="HORVU.MOREX.r2.1HG0011860.1">
    <property type="protein sequence ID" value="HORVU.MOREX.r2.1HG0011860.1.CDS.1"/>
    <property type="gene ID" value="HORVU.MOREX.r2.1HG0011860"/>
</dbReference>
<sequence>MTLHDRLSSSIDVAIASSSPVFLLLLIIPQGPWTVMVAAGRISARRGSACIHALLPFFFRYISAGCMCSFCATWSIYLSTSSLLFQLHALKRFASEKFSSERKERRRS</sequence>
<evidence type="ECO:0000313" key="3">
    <source>
        <dbReference type="Proteomes" id="UP000011116"/>
    </source>
</evidence>
<feature type="transmembrane region" description="Helical" evidence="1">
    <location>
        <begin position="54"/>
        <end position="77"/>
    </location>
</feature>
<keyword evidence="3" id="KW-1185">Reference proteome</keyword>
<reference evidence="2" key="3">
    <citation type="submission" date="2022-01" db="UniProtKB">
        <authorList>
            <consortium name="EnsemblPlants"/>
        </authorList>
    </citation>
    <scope>IDENTIFICATION</scope>
    <source>
        <strain evidence="2">subsp. vulgare</strain>
    </source>
</reference>
<evidence type="ECO:0000256" key="1">
    <source>
        <dbReference type="SAM" id="Phobius"/>
    </source>
</evidence>
<evidence type="ECO:0000313" key="2">
    <source>
        <dbReference type="EnsemblPlants" id="HORVU.MOREX.r3.1HG0015420.1.CDS1"/>
    </source>
</evidence>
<keyword evidence="1" id="KW-0812">Transmembrane</keyword>